<evidence type="ECO:0000313" key="1">
    <source>
        <dbReference type="EMBL" id="RKG48859.1"/>
    </source>
</evidence>
<evidence type="ECO:0000313" key="2">
    <source>
        <dbReference type="Proteomes" id="UP000281084"/>
    </source>
</evidence>
<gene>
    <name evidence="1" type="ORF">D7V64_14655</name>
</gene>
<dbReference type="EMBL" id="RAXZ01000029">
    <property type="protein sequence ID" value="RKG48859.1"/>
    <property type="molecule type" value="Genomic_DNA"/>
</dbReference>
<reference evidence="1 2" key="1">
    <citation type="submission" date="2018-09" db="EMBL/GenBank/DDBJ databases">
        <title>The draft genome of Acinetobacter spp. strains.</title>
        <authorList>
            <person name="Qin J."/>
            <person name="Feng Y."/>
            <person name="Zong Z."/>
        </authorList>
    </citation>
    <scope>NUCLEOTIDE SEQUENCE [LARGE SCALE GENOMIC DNA]</scope>
    <source>
        <strain evidence="1 2">WCHAc060002</strain>
    </source>
</reference>
<protein>
    <submittedName>
        <fullName evidence="1">Uncharacterized protein</fullName>
    </submittedName>
</protein>
<organism evidence="1 2">
    <name type="scientific">Acinetobacter cumulans</name>
    <dbReference type="NCBI Taxonomy" id="2136182"/>
    <lineage>
        <taxon>Bacteria</taxon>
        <taxon>Pseudomonadati</taxon>
        <taxon>Pseudomonadota</taxon>
        <taxon>Gammaproteobacteria</taxon>
        <taxon>Moraxellales</taxon>
        <taxon>Moraxellaceae</taxon>
        <taxon>Acinetobacter</taxon>
    </lineage>
</organism>
<accession>A0A3A8FRQ7</accession>
<name>A0A3A8FRQ7_9GAMM</name>
<dbReference type="Proteomes" id="UP000281084">
    <property type="component" value="Unassembled WGS sequence"/>
</dbReference>
<comment type="caution">
    <text evidence="1">The sequence shown here is derived from an EMBL/GenBank/DDBJ whole genome shotgun (WGS) entry which is preliminary data.</text>
</comment>
<sequence>MAFCPLCNDELDNEYLNSVMDELSRHKDSPFYSIIKQCLHCKHDLLFKKIALSYYLVTNNKEILIGGA</sequence>
<dbReference type="AlphaFoldDB" id="A0A3A8FRQ7"/>
<proteinExistence type="predicted"/>